<keyword evidence="6 18" id="KW-1003">Cell membrane</keyword>
<dbReference type="EMBL" id="FNRM01000010">
    <property type="protein sequence ID" value="SEA96400.1"/>
    <property type="molecule type" value="Genomic_DNA"/>
</dbReference>
<comment type="pathway">
    <text evidence="3 18">Bacterial outer membrane biogenesis; LPS core biosynthesis.</text>
</comment>
<dbReference type="Proteomes" id="UP000198773">
    <property type="component" value="Unassembled WGS sequence"/>
</dbReference>
<name>A0A1H4FHV4_ALKAM</name>
<feature type="site" description="Transition state stabilizer" evidence="20">
    <location>
        <position position="129"/>
    </location>
</feature>
<evidence type="ECO:0000256" key="2">
    <source>
        <dbReference type="ARBA" id="ARBA00004515"/>
    </source>
</evidence>
<dbReference type="Gene3D" id="3.40.50.2000">
    <property type="entry name" value="Glycogen Phosphorylase B"/>
    <property type="match status" value="1"/>
</dbReference>
<evidence type="ECO:0000256" key="15">
    <source>
        <dbReference type="ARBA" id="ARBA00029511"/>
    </source>
</evidence>
<dbReference type="GO" id="GO:0016773">
    <property type="term" value="F:phosphotransferase activity, alcohol group as acceptor"/>
    <property type="evidence" value="ECO:0007669"/>
    <property type="project" value="UniProtKB-UniRule"/>
</dbReference>
<proteinExistence type="inferred from homology"/>
<comment type="function">
    <text evidence="18">Catalyzes the ATP-dependent phosphorylation of the 3-deoxy-D-manno-octulosonic acid (Kdo) residue in Kdo-lipid IV(A) at the 4-OH position.</text>
</comment>
<dbReference type="GO" id="GO:0009245">
    <property type="term" value="P:lipid A biosynthetic process"/>
    <property type="evidence" value="ECO:0007669"/>
    <property type="project" value="TreeGrafter"/>
</dbReference>
<evidence type="ECO:0000256" key="5">
    <source>
        <dbReference type="ARBA" id="ARBA00010327"/>
    </source>
</evidence>
<dbReference type="FunFam" id="3.40.50.11720:FF:000001">
    <property type="entry name" value="3-deoxy-D-manno-octulosonic acid transferase"/>
    <property type="match status" value="1"/>
</dbReference>
<keyword evidence="14 18" id="KW-0472">Membrane</keyword>
<dbReference type="InterPro" id="IPR022826">
    <property type="entry name" value="KDO_kinase"/>
</dbReference>
<keyword evidence="7 18" id="KW-0997">Cell inner membrane</keyword>
<dbReference type="FunFam" id="3.40.50.2000:FF:000032">
    <property type="entry name" value="3-deoxy-D-manno-octulosonic acid transferase"/>
    <property type="match status" value="1"/>
</dbReference>
<evidence type="ECO:0000313" key="24">
    <source>
        <dbReference type="Proteomes" id="UP000198773"/>
    </source>
</evidence>
<dbReference type="Pfam" id="PF04413">
    <property type="entry name" value="Glycos_transf_N"/>
    <property type="match status" value="1"/>
</dbReference>
<evidence type="ECO:0000256" key="14">
    <source>
        <dbReference type="ARBA" id="ARBA00023136"/>
    </source>
</evidence>
<evidence type="ECO:0000256" key="16">
    <source>
        <dbReference type="ARBA" id="ARBA00034417"/>
    </source>
</evidence>
<feature type="site" description="Transition state stabilizer" evidence="20">
    <location>
        <position position="207"/>
    </location>
</feature>
<comment type="similarity">
    <text evidence="5 18">Belongs to the protein kinase superfamily. KdkA/RfaP family.</text>
</comment>
<evidence type="ECO:0000256" key="20">
    <source>
        <dbReference type="PIRSR" id="PIRSR639901-2"/>
    </source>
</evidence>
<feature type="active site" description="Proton acceptor" evidence="19">
    <location>
        <position position="59"/>
    </location>
</feature>
<comment type="catalytic activity">
    <reaction evidence="17">
        <text>lipid IVA (E. coli) + CMP-3-deoxy-beta-D-manno-octulosonate = alpha-Kdo-(2-&gt;6)-lipid IVA (E. coli) + CMP + H(+)</text>
        <dbReference type="Rhea" id="RHEA:28066"/>
        <dbReference type="ChEBI" id="CHEBI:15378"/>
        <dbReference type="ChEBI" id="CHEBI:58603"/>
        <dbReference type="ChEBI" id="CHEBI:60364"/>
        <dbReference type="ChEBI" id="CHEBI:60377"/>
        <dbReference type="ChEBI" id="CHEBI:85987"/>
        <dbReference type="EC" id="2.4.99.12"/>
    </reaction>
</comment>
<evidence type="ECO:0000256" key="17">
    <source>
        <dbReference type="ARBA" id="ARBA00049183"/>
    </source>
</evidence>
<keyword evidence="10 18" id="KW-0418">Kinase</keyword>
<dbReference type="InterPro" id="IPR007507">
    <property type="entry name" value="Glycos_transf_N"/>
</dbReference>
<dbReference type="InterPro" id="IPR011009">
    <property type="entry name" value="Kinase-like_dom_sf"/>
</dbReference>
<dbReference type="Pfam" id="PF00534">
    <property type="entry name" value="Glycos_transf_1"/>
    <property type="match status" value="1"/>
</dbReference>
<keyword evidence="13 18" id="KW-0448">Lipopolysaccharide biosynthesis</keyword>
<evidence type="ECO:0000313" key="23">
    <source>
        <dbReference type="EMBL" id="SEA96400.1"/>
    </source>
</evidence>
<feature type="domain" description="Glycosyl transferase family 1" evidence="21">
    <location>
        <begin position="248"/>
        <end position="398"/>
    </location>
</feature>
<evidence type="ECO:0000256" key="8">
    <source>
        <dbReference type="ARBA" id="ARBA00022679"/>
    </source>
</evidence>
<dbReference type="InterPro" id="IPR039901">
    <property type="entry name" value="Kdotransferase"/>
</dbReference>
<evidence type="ECO:0000256" key="10">
    <source>
        <dbReference type="ARBA" id="ARBA00022777"/>
    </source>
</evidence>
<dbReference type="Pfam" id="PF06293">
    <property type="entry name" value="Kdo"/>
    <property type="match status" value="1"/>
</dbReference>
<sequence length="668" mass="75871">MRWLYTLLLLLALPLVLLSFVWRARHDSGYLKRWAERFGVVPAGMQPGGIVLHAVSVGEVVAAAPLIEQLLTSYPALPLTVTCTTPTGSARLLQQFGGRLQHCYLPFDLPVSNHCFLQRLQPRLLVVMETELWPNLLTAARQQQIPLVVANARLSKRSAKGYRRFYWLTRLLLPAIRLLLAQDRASLRRFRALGLDVRAGELAGNLKYEMQLPANFAMQQAQFSPAFSGRKVWVAASTHSGEDELMVQAYQALQPQLPELLLVLVPRHPDRFSHVANLVQKHGLRLSRRSVQGLPDADSQVFLADSMGELLHWYALADVVFIGGSLIERGGHNPLEAMAFGKSVLSGPFVFNFSSLFKQLERQQLVSYASTAVELEQQVLQQFANDELRLQAGQRAQQFFRQHSGAAKRTVALIGSHLAGVNVPMKQHQDKQSRYWFNPVFFQQIDAEQFEPAYWQQQQAALGQANGRSTVWFVRQGEHELVLRHYYRGGLIGKLNKDKFLREPTLASRAIREFRLLADLHARGLPVPRPAAARMRRHGLFYSADILVERIPNSTDLAQLLHNERALSADEWREVGRVIARLHQQQIFHSDLNCHNILLDQAGKVWLIDFDKCGPRSEGPWKQQNLDRLLRSLTKEKSKLNPFHWQEADWQPLLAGYQEQLQEQSSAA</sequence>
<dbReference type="SUPFAM" id="SSF53756">
    <property type="entry name" value="UDP-Glycosyltransferase/glycogen phosphorylase"/>
    <property type="match status" value="1"/>
</dbReference>
<dbReference type="STRING" id="152573.SAMN04488051_11069"/>
<dbReference type="UniPathway" id="UPA00958"/>
<dbReference type="HAMAP" id="MF_00521">
    <property type="entry name" value="KDO_kinase"/>
    <property type="match status" value="1"/>
</dbReference>
<evidence type="ECO:0000256" key="11">
    <source>
        <dbReference type="ARBA" id="ARBA00022840"/>
    </source>
</evidence>
<evidence type="ECO:0000256" key="18">
    <source>
        <dbReference type="HAMAP-Rule" id="MF_00521"/>
    </source>
</evidence>
<dbReference type="GO" id="GO:0005524">
    <property type="term" value="F:ATP binding"/>
    <property type="evidence" value="ECO:0007669"/>
    <property type="project" value="UniProtKB-UniRule"/>
</dbReference>
<dbReference type="Gene3D" id="1.10.510.10">
    <property type="entry name" value="Transferase(Phosphotransferase) domain 1"/>
    <property type="match status" value="1"/>
</dbReference>
<dbReference type="OrthoDB" id="9789797at2"/>
<dbReference type="GO" id="GO:0016301">
    <property type="term" value="F:kinase activity"/>
    <property type="evidence" value="ECO:0007669"/>
    <property type="project" value="UniProtKB-KW"/>
</dbReference>
<organism evidence="23 24">
    <name type="scientific">Alkalimonas amylolytica</name>
    <dbReference type="NCBI Taxonomy" id="152573"/>
    <lineage>
        <taxon>Bacteria</taxon>
        <taxon>Pseudomonadati</taxon>
        <taxon>Pseudomonadota</taxon>
        <taxon>Gammaproteobacteria</taxon>
        <taxon>Alkalimonas</taxon>
    </lineage>
</organism>
<evidence type="ECO:0000256" key="19">
    <source>
        <dbReference type="PIRSR" id="PIRSR639901-1"/>
    </source>
</evidence>
<dbReference type="EC" id="2.7.1.166" evidence="18"/>
<dbReference type="AlphaFoldDB" id="A0A1H4FHV4"/>
<keyword evidence="8 18" id="KW-0808">Transferase</keyword>
<evidence type="ECO:0000256" key="1">
    <source>
        <dbReference type="ARBA" id="ARBA00004388"/>
    </source>
</evidence>
<comment type="similarity">
    <text evidence="4">Belongs to the glycosyltransferase group 1 family. Glycosyltransferase 30 subfamily.</text>
</comment>
<gene>
    <name evidence="18" type="primary">kdkA</name>
    <name evidence="23" type="ORF">SAMN04488051_11069</name>
</gene>
<accession>A0A1H4FHV4</accession>
<evidence type="ECO:0000256" key="9">
    <source>
        <dbReference type="ARBA" id="ARBA00022741"/>
    </source>
</evidence>
<dbReference type="InterPro" id="IPR038107">
    <property type="entry name" value="Glycos_transf_N_sf"/>
</dbReference>
<comment type="subcellular location">
    <subcellularLocation>
        <location evidence="2 18">Cell inner membrane</location>
        <topology evidence="2 18">Peripheral membrane protein</topology>
        <orientation evidence="2 18">Cytoplasmic side</orientation>
    </subcellularLocation>
    <subcellularLocation>
        <location evidence="1">Cell inner membrane</location>
        <topology evidence="1">Single-pass membrane protein</topology>
        <orientation evidence="1">Cytoplasmic side</orientation>
    </subcellularLocation>
</comment>
<evidence type="ECO:0000256" key="13">
    <source>
        <dbReference type="ARBA" id="ARBA00022985"/>
    </source>
</evidence>
<feature type="active site" evidence="18">
    <location>
        <position position="591"/>
    </location>
</feature>
<keyword evidence="9 18" id="KW-0547">Nucleotide-binding</keyword>
<keyword evidence="24" id="KW-1185">Reference proteome</keyword>
<reference evidence="23 24" key="1">
    <citation type="submission" date="2016-10" db="EMBL/GenBank/DDBJ databases">
        <authorList>
            <person name="de Groot N.N."/>
        </authorList>
    </citation>
    <scope>NUCLEOTIDE SEQUENCE [LARGE SCALE GENOMIC DNA]</scope>
    <source>
        <strain evidence="23 24">CGMCC 1.3430</strain>
    </source>
</reference>
<protein>
    <recommendedName>
        <fullName evidence="15 18">3-deoxy-D-manno-octulosonic acid kinase</fullName>
        <shortName evidence="18">Kdo kinase</shortName>
        <ecNumber evidence="18">2.7.1.166</ecNumber>
    </recommendedName>
</protein>
<dbReference type="GO" id="GO:0043842">
    <property type="term" value="F:Kdo transferase activity"/>
    <property type="evidence" value="ECO:0007669"/>
    <property type="project" value="UniProtKB-EC"/>
</dbReference>
<dbReference type="PANTHER" id="PTHR42755:SF1">
    <property type="entry name" value="3-DEOXY-D-MANNO-OCTULOSONIC ACID TRANSFERASE, MITOCHONDRIAL-RELATED"/>
    <property type="match status" value="1"/>
</dbReference>
<evidence type="ECO:0000259" key="21">
    <source>
        <dbReference type="Pfam" id="PF00534"/>
    </source>
</evidence>
<comment type="catalytic activity">
    <reaction evidence="16 18">
        <text>an alpha-Kdo-(2-&gt;6)-lipid IVA + ATP = a 4-O-phospho-alpha-Kdo-(2-&gt;6)-lipid IVA + ADP + H(+)</text>
        <dbReference type="Rhea" id="RHEA:74271"/>
        <dbReference type="ChEBI" id="CHEBI:15378"/>
        <dbReference type="ChEBI" id="CHEBI:30616"/>
        <dbReference type="ChEBI" id="CHEBI:176428"/>
        <dbReference type="ChEBI" id="CHEBI:193140"/>
        <dbReference type="ChEBI" id="CHEBI:456216"/>
        <dbReference type="EC" id="2.7.1.166"/>
    </reaction>
</comment>
<dbReference type="NCBIfam" id="NF002475">
    <property type="entry name" value="PRK01723.1"/>
    <property type="match status" value="1"/>
</dbReference>
<dbReference type="SUPFAM" id="SSF56112">
    <property type="entry name" value="Protein kinase-like (PK-like)"/>
    <property type="match status" value="1"/>
</dbReference>
<evidence type="ECO:0000256" key="3">
    <source>
        <dbReference type="ARBA" id="ARBA00004713"/>
    </source>
</evidence>
<evidence type="ECO:0000259" key="22">
    <source>
        <dbReference type="Pfam" id="PF04413"/>
    </source>
</evidence>
<dbReference type="GO" id="GO:0005886">
    <property type="term" value="C:plasma membrane"/>
    <property type="evidence" value="ECO:0007669"/>
    <property type="project" value="UniProtKB-SubCell"/>
</dbReference>
<evidence type="ECO:0000256" key="12">
    <source>
        <dbReference type="ARBA" id="ARBA00022968"/>
    </source>
</evidence>
<keyword evidence="12" id="KW-0812">Transmembrane</keyword>
<keyword evidence="12" id="KW-0735">Signal-anchor</keyword>
<dbReference type="NCBIfam" id="NF004388">
    <property type="entry name" value="PRK05749.1-4"/>
    <property type="match status" value="1"/>
</dbReference>
<feature type="domain" description="3-deoxy-D-manno-octulosonic-acid transferase N-terminal" evidence="22">
    <location>
        <begin position="32"/>
        <end position="209"/>
    </location>
</feature>
<evidence type="ECO:0000256" key="4">
    <source>
        <dbReference type="ARBA" id="ARBA00006380"/>
    </source>
</evidence>
<keyword evidence="11 18" id="KW-0067">ATP-binding</keyword>
<dbReference type="PANTHER" id="PTHR42755">
    <property type="entry name" value="3-DEOXY-MANNO-OCTULOSONATE CYTIDYLYLTRANSFERASE"/>
    <property type="match status" value="1"/>
</dbReference>
<evidence type="ECO:0000256" key="6">
    <source>
        <dbReference type="ARBA" id="ARBA00022475"/>
    </source>
</evidence>
<dbReference type="RefSeq" id="WP_091344829.1">
    <property type="nucleotide sequence ID" value="NZ_FNRM01000010.1"/>
</dbReference>
<dbReference type="GO" id="GO:0009244">
    <property type="term" value="P:lipopolysaccharide core region biosynthetic process"/>
    <property type="evidence" value="ECO:0007669"/>
    <property type="project" value="UniProtKB-UniRule"/>
</dbReference>
<dbReference type="Gene3D" id="3.40.50.11720">
    <property type="entry name" value="3-Deoxy-D-manno-octulosonic-acid transferase, N-terminal domain"/>
    <property type="match status" value="1"/>
</dbReference>
<evidence type="ECO:0000256" key="7">
    <source>
        <dbReference type="ARBA" id="ARBA00022519"/>
    </source>
</evidence>
<dbReference type="InterPro" id="IPR001296">
    <property type="entry name" value="Glyco_trans_1"/>
</dbReference>